<name>E9CZ18_COCPS</name>
<dbReference type="Proteomes" id="UP000002497">
    <property type="component" value="Unassembled WGS sequence"/>
</dbReference>
<dbReference type="VEuPathDB" id="FungiDB:CPSG_02305"/>
<gene>
    <name evidence="2" type="ORF">CPSG_02305</name>
</gene>
<evidence type="ECO:0000313" key="2">
    <source>
        <dbReference type="EMBL" id="EFW20462.1"/>
    </source>
</evidence>
<proteinExistence type="predicted"/>
<organism evidence="3">
    <name type="scientific">Coccidioides posadasii (strain RMSCC 757 / Silveira)</name>
    <name type="common">Valley fever fungus</name>
    <dbReference type="NCBI Taxonomy" id="443226"/>
    <lineage>
        <taxon>Eukaryota</taxon>
        <taxon>Fungi</taxon>
        <taxon>Dikarya</taxon>
        <taxon>Ascomycota</taxon>
        <taxon>Pezizomycotina</taxon>
        <taxon>Eurotiomycetes</taxon>
        <taxon>Eurotiomycetidae</taxon>
        <taxon>Onygenales</taxon>
        <taxon>Onygenaceae</taxon>
        <taxon>Coccidioides</taxon>
    </lineage>
</organism>
<keyword evidence="3" id="KW-1185">Reference proteome</keyword>
<dbReference type="AlphaFoldDB" id="E9CZ18"/>
<dbReference type="EMBL" id="GL636488">
    <property type="protein sequence ID" value="EFW20462.1"/>
    <property type="molecule type" value="Genomic_DNA"/>
</dbReference>
<accession>E9CZ18</accession>
<feature type="compositionally biased region" description="Basic and acidic residues" evidence="1">
    <location>
        <begin position="17"/>
        <end position="33"/>
    </location>
</feature>
<reference evidence="3" key="2">
    <citation type="submission" date="2010-03" db="EMBL/GenBank/DDBJ databases">
        <title>The genome sequence of Coccidioides posadasii strain Silveira.</title>
        <authorList>
            <consortium name="The Broad Institute Genome Sequencing Center for Infectious Disease"/>
            <person name="Neafsey D."/>
            <person name="Orbach M."/>
            <person name="Henn M.R."/>
            <person name="Cole G.T."/>
            <person name="Galgiani J."/>
            <person name="Gardner M.J."/>
            <person name="Kirkland T.N."/>
            <person name="Taylor J.W."/>
            <person name="Young S.K."/>
            <person name="Zeng Q."/>
            <person name="Koehrsen M."/>
            <person name="Alvarado L."/>
            <person name="Berlin A."/>
            <person name="Borenstein D."/>
            <person name="Chapman S.B."/>
            <person name="Chen Z."/>
            <person name="Engels R."/>
            <person name="Freedman E."/>
            <person name="Gellesch M."/>
            <person name="Goldberg J."/>
            <person name="Griggs A."/>
            <person name="Gujja S."/>
            <person name="Heilman E."/>
            <person name="Heiman D."/>
            <person name="Howarth C."/>
            <person name="Jen D."/>
            <person name="Larson L."/>
            <person name="Mehta T."/>
            <person name="Neiman D."/>
            <person name="Park D."/>
            <person name="Pearson M."/>
            <person name="Richards J."/>
            <person name="Roberts A."/>
            <person name="Saif S."/>
            <person name="Shea T."/>
            <person name="Shenoy N."/>
            <person name="Sisk P."/>
            <person name="Stolte C."/>
            <person name="Sykes S."/>
            <person name="Walk T."/>
            <person name="White J."/>
            <person name="Yandava C."/>
            <person name="Haas B."/>
            <person name="Nusbaum C."/>
            <person name="Birren B."/>
        </authorList>
    </citation>
    <scope>NUCLEOTIDE SEQUENCE [LARGE SCALE GENOMIC DNA]</scope>
    <source>
        <strain evidence="3">RMSCC 757 / Silveira</strain>
    </source>
</reference>
<dbReference type="HOGENOM" id="CLU_2061298_0_0_1"/>
<evidence type="ECO:0000313" key="3">
    <source>
        <dbReference type="Proteomes" id="UP000002497"/>
    </source>
</evidence>
<protein>
    <submittedName>
        <fullName evidence="2">Predicted protein</fullName>
    </submittedName>
</protein>
<sequence>MRRALCSTTTPYGAALKRADAAGRKEVKCRPDKATPGNTPGPGGSAGGSPLSIFHGRSGCKQPRNVLADGPTFHSRVPVDDITGTRTTRGQEPRCAVDETQIAAKGEFLILVGAGSGRN</sequence>
<evidence type="ECO:0000256" key="1">
    <source>
        <dbReference type="SAM" id="MobiDB-lite"/>
    </source>
</evidence>
<reference evidence="3" key="1">
    <citation type="journal article" date="2010" name="Genome Res.">
        <title>Population genomic sequencing of Coccidioides fungi reveals recent hybridization and transposon control.</title>
        <authorList>
            <person name="Neafsey D.E."/>
            <person name="Barker B.M."/>
            <person name="Sharpton T.J."/>
            <person name="Stajich J.E."/>
            <person name="Park D.J."/>
            <person name="Whiston E."/>
            <person name="Hung C.-Y."/>
            <person name="McMahan C."/>
            <person name="White J."/>
            <person name="Sykes S."/>
            <person name="Heiman D."/>
            <person name="Young S."/>
            <person name="Zeng Q."/>
            <person name="Abouelleil A."/>
            <person name="Aftuck L."/>
            <person name="Bessette D."/>
            <person name="Brown A."/>
            <person name="FitzGerald M."/>
            <person name="Lui A."/>
            <person name="Macdonald J.P."/>
            <person name="Priest M."/>
            <person name="Orbach M.J."/>
            <person name="Galgiani J.N."/>
            <person name="Kirkland T.N."/>
            <person name="Cole G.T."/>
            <person name="Birren B.W."/>
            <person name="Henn M.R."/>
            <person name="Taylor J.W."/>
            <person name="Rounsley S.D."/>
        </authorList>
    </citation>
    <scope>NUCLEOTIDE SEQUENCE [LARGE SCALE GENOMIC DNA]</scope>
    <source>
        <strain evidence="3">RMSCC 757 / Silveira</strain>
    </source>
</reference>
<feature type="region of interest" description="Disordered" evidence="1">
    <location>
        <begin position="17"/>
        <end position="94"/>
    </location>
</feature>